<reference evidence="2" key="2">
    <citation type="submission" date="2015-01" db="EMBL/GenBank/DDBJ databases">
        <title>Evolutionary Origins and Diversification of the Mycorrhizal Mutualists.</title>
        <authorList>
            <consortium name="DOE Joint Genome Institute"/>
            <consortium name="Mycorrhizal Genomics Consortium"/>
            <person name="Kohler A."/>
            <person name="Kuo A."/>
            <person name="Nagy L.G."/>
            <person name="Floudas D."/>
            <person name="Copeland A."/>
            <person name="Barry K.W."/>
            <person name="Cichocki N."/>
            <person name="Veneault-Fourrey C."/>
            <person name="LaButti K."/>
            <person name="Lindquist E.A."/>
            <person name="Lipzen A."/>
            <person name="Lundell T."/>
            <person name="Morin E."/>
            <person name="Murat C."/>
            <person name="Riley R."/>
            <person name="Ohm R."/>
            <person name="Sun H."/>
            <person name="Tunlid A."/>
            <person name="Henrissat B."/>
            <person name="Grigoriev I.V."/>
            <person name="Hibbett D.S."/>
            <person name="Martin F."/>
        </authorList>
    </citation>
    <scope>NUCLEOTIDE SEQUENCE [LARGE SCALE GENOMIC DNA]</scope>
    <source>
        <strain evidence="2">h7</strain>
    </source>
</reference>
<dbReference type="InterPro" id="IPR052980">
    <property type="entry name" value="Crinkler_effector"/>
</dbReference>
<dbReference type="AlphaFoldDB" id="A0A0C3CX61"/>
<dbReference type="HOGENOM" id="CLU_501628_0_0_1"/>
<dbReference type="OrthoDB" id="19861at2759"/>
<protein>
    <submittedName>
        <fullName evidence="1">Uncharacterized protein</fullName>
    </submittedName>
</protein>
<dbReference type="PANTHER" id="PTHR33129:SF1">
    <property type="entry name" value="ATP-BINDING PROTEIN"/>
    <property type="match status" value="1"/>
</dbReference>
<organism evidence="1 2">
    <name type="scientific">Hebeloma cylindrosporum</name>
    <dbReference type="NCBI Taxonomy" id="76867"/>
    <lineage>
        <taxon>Eukaryota</taxon>
        <taxon>Fungi</taxon>
        <taxon>Dikarya</taxon>
        <taxon>Basidiomycota</taxon>
        <taxon>Agaricomycotina</taxon>
        <taxon>Agaricomycetes</taxon>
        <taxon>Agaricomycetidae</taxon>
        <taxon>Agaricales</taxon>
        <taxon>Agaricineae</taxon>
        <taxon>Hymenogastraceae</taxon>
        <taxon>Hebeloma</taxon>
    </lineage>
</organism>
<evidence type="ECO:0000313" key="1">
    <source>
        <dbReference type="EMBL" id="KIM48739.1"/>
    </source>
</evidence>
<proteinExistence type="predicted"/>
<reference evidence="1 2" key="1">
    <citation type="submission" date="2014-04" db="EMBL/GenBank/DDBJ databases">
        <authorList>
            <consortium name="DOE Joint Genome Institute"/>
            <person name="Kuo A."/>
            <person name="Gay G."/>
            <person name="Dore J."/>
            <person name="Kohler A."/>
            <person name="Nagy L.G."/>
            <person name="Floudas D."/>
            <person name="Copeland A."/>
            <person name="Barry K.W."/>
            <person name="Cichocki N."/>
            <person name="Veneault-Fourrey C."/>
            <person name="LaButti K."/>
            <person name="Lindquist E.A."/>
            <person name="Lipzen A."/>
            <person name="Lundell T."/>
            <person name="Morin E."/>
            <person name="Murat C."/>
            <person name="Sun H."/>
            <person name="Tunlid A."/>
            <person name="Henrissat B."/>
            <person name="Grigoriev I.V."/>
            <person name="Hibbett D.S."/>
            <person name="Martin F."/>
            <person name="Nordberg H.P."/>
            <person name="Cantor M.N."/>
            <person name="Hua S.X."/>
        </authorList>
    </citation>
    <scope>NUCLEOTIDE SEQUENCE [LARGE SCALE GENOMIC DNA]</scope>
    <source>
        <strain evidence="2">h7</strain>
    </source>
</reference>
<sequence>MAETNRKGKRKAIEQGDVDVKKQKYTCGRFKRLHAAFWKKALDSFLCGLTVDSTMFQYLPANVLEGLELQDLGCDPPLLLLRDEYTTALNKLTCWEKPPATAVVVTGHPGIGKTHFFIFVLLNRLSLGLPTAVQYGGDVVLFTESGPVAHKSSAGVHFPSGTWALVDSNAGGEGWYKERMGARMFVMKSITAIELRALGVHKISQLHSLDVDQLMKHFKLWGPSARTCLNLMMGNISTRAMEKDIMLAARKFAETGLPMMDDSDPSGASNVLFSIYPEDSSREEMKVKIATEYILDIVLEQLSWLDAAKQSQFFSRISGNPLLKSPLGNFYAKLTHVRLSADPTAASLTCISKKAVSIPIPVVPNVVSLSDSMDLKDATQNTMPFYWKPVSQVFTSLDAIICTKKKIFLLKSVVSPLRDLKKLGLDFIHEHIPTRFWENRKCLIVFITADEDRGIELISKTYPNLAEAETNDSTDEEDEDEDD</sequence>
<evidence type="ECO:0000313" key="2">
    <source>
        <dbReference type="Proteomes" id="UP000053424"/>
    </source>
</evidence>
<gene>
    <name evidence="1" type="ORF">M413DRAFT_405274</name>
</gene>
<dbReference type="EMBL" id="KN831768">
    <property type="protein sequence ID" value="KIM48739.1"/>
    <property type="molecule type" value="Genomic_DNA"/>
</dbReference>
<keyword evidence="2" id="KW-1185">Reference proteome</keyword>
<dbReference type="PANTHER" id="PTHR33129">
    <property type="entry name" value="PROTEIN KINASE DOMAIN-CONTAINING PROTEIN-RELATED"/>
    <property type="match status" value="1"/>
</dbReference>
<accession>A0A0C3CX61</accession>
<name>A0A0C3CX61_HEBCY</name>
<dbReference type="Proteomes" id="UP000053424">
    <property type="component" value="Unassembled WGS sequence"/>
</dbReference>